<comment type="subcellular location">
    <subcellularLocation>
        <location evidence="1">Nucleus</location>
    </subcellularLocation>
</comment>
<dbReference type="GO" id="GO:0006367">
    <property type="term" value="P:transcription initiation at RNA polymerase II promoter"/>
    <property type="evidence" value="ECO:0007669"/>
    <property type="project" value="InterPro"/>
</dbReference>
<keyword evidence="5" id="KW-0539">Nucleus</keyword>
<evidence type="ECO:0000256" key="2">
    <source>
        <dbReference type="ARBA" id="ARBA00007675"/>
    </source>
</evidence>
<evidence type="ECO:0000259" key="7">
    <source>
        <dbReference type="Pfam" id="PF02268"/>
    </source>
</evidence>
<keyword evidence="3" id="KW-0805">Transcription regulation</keyword>
<dbReference type="PANTHER" id="PTHR10966">
    <property type="entry name" value="TRANSCRIPTION INITIATION FACTOR IIA SUBUNIT 2"/>
    <property type="match status" value="1"/>
</dbReference>
<name>A0A8S0RE27_OLEEU</name>
<dbReference type="Pfam" id="PF02751">
    <property type="entry name" value="TFIIA_gamma_C"/>
    <property type="match status" value="1"/>
</dbReference>
<evidence type="ECO:0000313" key="9">
    <source>
        <dbReference type="EMBL" id="CAA2977031.1"/>
    </source>
</evidence>
<evidence type="ECO:0000256" key="6">
    <source>
        <dbReference type="ARBA" id="ARBA00064681"/>
    </source>
</evidence>
<evidence type="ECO:0000259" key="8">
    <source>
        <dbReference type="Pfam" id="PF02751"/>
    </source>
</evidence>
<dbReference type="Pfam" id="PF02268">
    <property type="entry name" value="TFIIA_gamma_N"/>
    <property type="match status" value="1"/>
</dbReference>
<dbReference type="EMBL" id="CACTIH010002727">
    <property type="protein sequence ID" value="CAA2977031.1"/>
    <property type="molecule type" value="Genomic_DNA"/>
</dbReference>
<reference evidence="9 10" key="1">
    <citation type="submission" date="2019-12" db="EMBL/GenBank/DDBJ databases">
        <authorList>
            <person name="Alioto T."/>
            <person name="Alioto T."/>
            <person name="Gomez Garrido J."/>
        </authorList>
    </citation>
    <scope>NUCLEOTIDE SEQUENCE [LARGE SCALE GENOMIC DNA]</scope>
</reference>
<sequence length="267" mass="30874">MRAKFDNSRVRKEINLNSTPSIMIKGQQITKVESLTILGVPITHQLKLDLDNTEERHKIGDYAKLMNTIKRTNIIHSSKEWSIIIESYLKSTLILNYIPMLAIDIKARNWCDKTMTRAIKQAMDWPSNVSDKCGAVARTRTLSESLGLTGLFDRMNYQLYRETTLGQTLQDTLDELIAKGKLNNNQAARILREFDKTTNIALEQKVRNRVTIKCNRLRTYRFCDNVWTLLLKDVEFREVQELIRVDWVKIVACDGKSAAMAREDFCL</sequence>
<dbReference type="FunFam" id="1.10.287.190:FF:000001">
    <property type="entry name" value="Transcription initiation factor IIA subunit 2"/>
    <property type="match status" value="1"/>
</dbReference>
<keyword evidence="10" id="KW-1185">Reference proteome</keyword>
<dbReference type="InterPro" id="IPR003194">
    <property type="entry name" value="TFIIA_gsu"/>
</dbReference>
<protein>
    <submittedName>
        <fullName evidence="9">Transcription initiation factor IIA subunit 2</fullName>
    </submittedName>
</protein>
<dbReference type="Gene3D" id="1.10.287.190">
    <property type="entry name" value="Transcription factor IIA gamma subunit, alpha-helical domain"/>
    <property type="match status" value="1"/>
</dbReference>
<gene>
    <name evidence="9" type="ORF">OLEA9_A057525</name>
</gene>
<comment type="caution">
    <text evidence="9">The sequence shown here is derived from an EMBL/GenBank/DDBJ whole genome shotgun (WGS) entry which is preliminary data.</text>
</comment>
<organism evidence="9 10">
    <name type="scientific">Olea europaea subsp. europaea</name>
    <dbReference type="NCBI Taxonomy" id="158383"/>
    <lineage>
        <taxon>Eukaryota</taxon>
        <taxon>Viridiplantae</taxon>
        <taxon>Streptophyta</taxon>
        <taxon>Embryophyta</taxon>
        <taxon>Tracheophyta</taxon>
        <taxon>Spermatophyta</taxon>
        <taxon>Magnoliopsida</taxon>
        <taxon>eudicotyledons</taxon>
        <taxon>Gunneridae</taxon>
        <taxon>Pentapetalae</taxon>
        <taxon>asterids</taxon>
        <taxon>lamiids</taxon>
        <taxon>Lamiales</taxon>
        <taxon>Oleaceae</taxon>
        <taxon>Oleeae</taxon>
        <taxon>Olea</taxon>
    </lineage>
</organism>
<dbReference type="AlphaFoldDB" id="A0A8S0RE27"/>
<dbReference type="InterPro" id="IPR015871">
    <property type="entry name" value="TFIIA_gsu_C"/>
</dbReference>
<feature type="domain" description="Transcription initiation factor IIA gamma subunit N-terminal" evidence="7">
    <location>
        <begin position="156"/>
        <end position="202"/>
    </location>
</feature>
<dbReference type="InterPro" id="IPR009088">
    <property type="entry name" value="TFIIA_b-brl"/>
</dbReference>
<proteinExistence type="inferred from homology"/>
<dbReference type="Gene3D" id="2.30.18.10">
    <property type="entry name" value="Transcription factor IIA (TFIIA), beta-barrel domain"/>
    <property type="match status" value="1"/>
</dbReference>
<dbReference type="SUPFAM" id="SSF47396">
    <property type="entry name" value="Transcription factor IIA (TFIIA), alpha-helical domain"/>
    <property type="match status" value="1"/>
</dbReference>
<dbReference type="GO" id="GO:0005672">
    <property type="term" value="C:transcription factor TFIIA complex"/>
    <property type="evidence" value="ECO:0007669"/>
    <property type="project" value="InterPro"/>
</dbReference>
<dbReference type="CDD" id="cd10145">
    <property type="entry name" value="TFIIA_gamma_N"/>
    <property type="match status" value="1"/>
</dbReference>
<evidence type="ECO:0000256" key="1">
    <source>
        <dbReference type="ARBA" id="ARBA00004123"/>
    </source>
</evidence>
<dbReference type="InterPro" id="IPR015872">
    <property type="entry name" value="TFIIA_gsu_N"/>
</dbReference>
<dbReference type="InterPro" id="IPR009083">
    <property type="entry name" value="TFIIA_a-hlx"/>
</dbReference>
<dbReference type="Proteomes" id="UP000594638">
    <property type="component" value="Unassembled WGS sequence"/>
</dbReference>
<accession>A0A8S0RE27</accession>
<evidence type="ECO:0000256" key="4">
    <source>
        <dbReference type="ARBA" id="ARBA00023163"/>
    </source>
</evidence>
<dbReference type="SUPFAM" id="SSF50784">
    <property type="entry name" value="Transcription factor IIA (TFIIA), beta-barrel domain"/>
    <property type="match status" value="1"/>
</dbReference>
<feature type="domain" description="Transcription initiation factor IIA gamma subunit C-terminal" evidence="8">
    <location>
        <begin position="216"/>
        <end position="255"/>
    </location>
</feature>
<evidence type="ECO:0000256" key="5">
    <source>
        <dbReference type="ARBA" id="ARBA00023242"/>
    </source>
</evidence>
<dbReference type="Gramene" id="OE9A057525T1">
    <property type="protein sequence ID" value="OE9A057525C1"/>
    <property type="gene ID" value="OE9A057525"/>
</dbReference>
<keyword evidence="4" id="KW-0804">Transcription</keyword>
<comment type="subunit">
    <text evidence="6">TFIIA is a heterodimer of the large unprocessed subunit 1 and a small subunit gamma. It was originally believed to be a heterotrimer of an alpha, a beta and a gamma subunit.</text>
</comment>
<dbReference type="FunFam" id="2.30.18.10:FF:000001">
    <property type="entry name" value="Transcription initiation factor IIA subunit 2"/>
    <property type="match status" value="1"/>
</dbReference>
<dbReference type="CDD" id="cd10014">
    <property type="entry name" value="TFIIA_gamma_C"/>
    <property type="match status" value="1"/>
</dbReference>
<evidence type="ECO:0000313" key="10">
    <source>
        <dbReference type="Proteomes" id="UP000594638"/>
    </source>
</evidence>
<comment type="similarity">
    <text evidence="2">Belongs to the TFIIA subunit 2 family.</text>
</comment>
<evidence type="ECO:0000256" key="3">
    <source>
        <dbReference type="ARBA" id="ARBA00023015"/>
    </source>
</evidence>
<dbReference type="OrthoDB" id="586585at2759"/>